<feature type="domain" description="RRM" evidence="4">
    <location>
        <begin position="226"/>
        <end position="303"/>
    </location>
</feature>
<feature type="compositionally biased region" description="Pro residues" evidence="3">
    <location>
        <begin position="1"/>
        <end position="10"/>
    </location>
</feature>
<accession>A0A1J9R7G4</accession>
<dbReference type="EMBL" id="MNUE01000007">
    <property type="protein sequence ID" value="OJD37478.1"/>
    <property type="molecule type" value="Genomic_DNA"/>
</dbReference>
<feature type="region of interest" description="Disordered" evidence="3">
    <location>
        <begin position="1"/>
        <end position="74"/>
    </location>
</feature>
<feature type="domain" description="RRM" evidence="4">
    <location>
        <begin position="417"/>
        <end position="500"/>
    </location>
</feature>
<dbReference type="STRING" id="236234.A0A1J9R7G4"/>
<reference evidence="5 6" key="1">
    <citation type="submission" date="2016-10" db="EMBL/GenBank/DDBJ databases">
        <title>Proteomics and genomics reveal pathogen-plant mechanisms compatible with a hemibiotrophic lifestyle of Diplodia corticola.</title>
        <authorList>
            <person name="Fernandes I."/>
            <person name="De Jonge R."/>
            <person name="Van De Peer Y."/>
            <person name="Devreese B."/>
            <person name="Alves A."/>
            <person name="Esteves A.C."/>
        </authorList>
    </citation>
    <scope>NUCLEOTIDE SEQUENCE [LARGE SCALE GENOMIC DNA]</scope>
    <source>
        <strain evidence="5 6">CBS 112549</strain>
    </source>
</reference>
<gene>
    <name evidence="5" type="ORF">BKCO1_700038</name>
</gene>
<dbReference type="Proteomes" id="UP000183809">
    <property type="component" value="Unassembled WGS sequence"/>
</dbReference>
<protein>
    <submittedName>
        <fullName evidence="5">Rna recognition domain-containing protein</fullName>
    </submittedName>
</protein>
<dbReference type="SUPFAM" id="SSF54928">
    <property type="entry name" value="RNA-binding domain, RBD"/>
    <property type="match status" value="2"/>
</dbReference>
<comment type="caution">
    <text evidence="5">The sequence shown here is derived from an EMBL/GenBank/DDBJ whole genome shotgun (WGS) entry which is preliminary data.</text>
</comment>
<evidence type="ECO:0000313" key="6">
    <source>
        <dbReference type="Proteomes" id="UP000183809"/>
    </source>
</evidence>
<dbReference type="GO" id="GO:0003729">
    <property type="term" value="F:mRNA binding"/>
    <property type="evidence" value="ECO:0007669"/>
    <property type="project" value="TreeGrafter"/>
</dbReference>
<name>A0A1J9R7G4_9PEZI</name>
<evidence type="ECO:0000313" key="5">
    <source>
        <dbReference type="EMBL" id="OJD37478.1"/>
    </source>
</evidence>
<dbReference type="AlphaFoldDB" id="A0A1J9R7G4"/>
<evidence type="ECO:0000256" key="2">
    <source>
        <dbReference type="PROSITE-ProRule" id="PRU00176"/>
    </source>
</evidence>
<feature type="compositionally biased region" description="Polar residues" evidence="3">
    <location>
        <begin position="27"/>
        <end position="37"/>
    </location>
</feature>
<dbReference type="GO" id="GO:0005634">
    <property type="term" value="C:nucleus"/>
    <property type="evidence" value="ECO:0007669"/>
    <property type="project" value="TreeGrafter"/>
</dbReference>
<dbReference type="GeneID" id="31018955"/>
<keyword evidence="1 2" id="KW-0694">RNA-binding</keyword>
<dbReference type="InterPro" id="IPR050374">
    <property type="entry name" value="RRT5_SRSF_SR"/>
</dbReference>
<evidence type="ECO:0000256" key="1">
    <source>
        <dbReference type="ARBA" id="ARBA00022884"/>
    </source>
</evidence>
<dbReference type="RefSeq" id="XP_020133617.1">
    <property type="nucleotide sequence ID" value="XM_020278694.1"/>
</dbReference>
<dbReference type="OrthoDB" id="410044at2759"/>
<dbReference type="SMART" id="SM00360">
    <property type="entry name" value="RRM"/>
    <property type="match status" value="2"/>
</dbReference>
<dbReference type="PANTHER" id="PTHR23003">
    <property type="entry name" value="RNA RECOGNITION MOTIF RRM DOMAIN CONTAINING PROTEIN"/>
    <property type="match status" value="1"/>
</dbReference>
<dbReference type="InterPro" id="IPR012677">
    <property type="entry name" value="Nucleotide-bd_a/b_plait_sf"/>
</dbReference>
<proteinExistence type="predicted"/>
<dbReference type="InterPro" id="IPR035979">
    <property type="entry name" value="RBD_domain_sf"/>
</dbReference>
<dbReference type="PROSITE" id="PS50102">
    <property type="entry name" value="RRM"/>
    <property type="match status" value="2"/>
</dbReference>
<keyword evidence="6" id="KW-1185">Reference proteome</keyword>
<dbReference type="InterPro" id="IPR000504">
    <property type="entry name" value="RRM_dom"/>
</dbReference>
<dbReference type="Gene3D" id="3.30.70.330">
    <property type="match status" value="2"/>
</dbReference>
<organism evidence="5 6">
    <name type="scientific">Diplodia corticola</name>
    <dbReference type="NCBI Taxonomy" id="236234"/>
    <lineage>
        <taxon>Eukaryota</taxon>
        <taxon>Fungi</taxon>
        <taxon>Dikarya</taxon>
        <taxon>Ascomycota</taxon>
        <taxon>Pezizomycotina</taxon>
        <taxon>Dothideomycetes</taxon>
        <taxon>Dothideomycetes incertae sedis</taxon>
        <taxon>Botryosphaeriales</taxon>
        <taxon>Botryosphaeriaceae</taxon>
        <taxon>Diplodia</taxon>
    </lineage>
</organism>
<sequence>MAQVTTPPPSSHSKHRRVRSTPDHASPGSSGDETYSVSPAAPSTPFSPLESRGGVTIPSTPLSPPSDGVVDRGERCHGRSIEETKCSFKPASVAELYDDQIFLRNPDEKSAPDPIVVKSGSMAPFQKSTFVPTSMRRRGQTILHPHLMASRSDPADMYAMLENQRPQPYDGHFMQVHPEETVISISSRPGSSSREEESAAFEEYVRAGHSDKINAGNAQAKLTPEACLFVANLRKDKTDRELHAALIDEFETYGTCYVKVKRNGDMPIAFVQFHEKSNADSAMERATGASILERPCRIERARAPRSVFVSRRDGRTPSKAEVLQLLQKVGEVDKVWEISEIERERFALAPGFGCRFTFYQDSIDAIAYYRDHRIYDVETFRAPERNCAPTFAWDSILSHPNRLSNIPRFDADIHLRNALWVGGLPSSVTKSELLRVFSNPRRVISHVDIKIRTMAADISEASYAVIHFADDQSASDAALCTYRRLRLFNGERVRIQWAFKDFVRNVGHGPTVGLKNHGGCGFGTYFGNGPIQDSSCSFGLDFGRGTHGVPLPFRAFGNHPRPAGDVASSHAGFVNGAGHFPVGNFMGQNSAQHAAVNSQVYGMYPGSIAATHTNGGHVANRATSSAPFVGYPVVNGTYPMCTRFPSRL</sequence>
<dbReference type="GO" id="GO:0005737">
    <property type="term" value="C:cytoplasm"/>
    <property type="evidence" value="ECO:0007669"/>
    <property type="project" value="TreeGrafter"/>
</dbReference>
<evidence type="ECO:0000256" key="3">
    <source>
        <dbReference type="SAM" id="MobiDB-lite"/>
    </source>
</evidence>
<dbReference type="Pfam" id="PF00076">
    <property type="entry name" value="RRM_1"/>
    <property type="match status" value="1"/>
</dbReference>
<evidence type="ECO:0000259" key="4">
    <source>
        <dbReference type="PROSITE" id="PS50102"/>
    </source>
</evidence>
<dbReference type="CDD" id="cd00590">
    <property type="entry name" value="RRM_SF"/>
    <property type="match status" value="1"/>
</dbReference>